<dbReference type="OrthoDB" id="9808002at2"/>
<dbReference type="EC" id="2.8.1.7" evidence="3"/>
<keyword evidence="6" id="KW-0663">Pyridoxal phosphate</keyword>
<dbReference type="GO" id="GO:0051536">
    <property type="term" value="F:iron-sulfur cluster binding"/>
    <property type="evidence" value="ECO:0007669"/>
    <property type="project" value="UniProtKB-KW"/>
</dbReference>
<comment type="catalytic activity">
    <reaction evidence="9">
        <text>(sulfur carrier)-H + L-cysteine = (sulfur carrier)-SH + L-alanine</text>
        <dbReference type="Rhea" id="RHEA:43892"/>
        <dbReference type="Rhea" id="RHEA-COMP:14737"/>
        <dbReference type="Rhea" id="RHEA-COMP:14739"/>
        <dbReference type="ChEBI" id="CHEBI:29917"/>
        <dbReference type="ChEBI" id="CHEBI:35235"/>
        <dbReference type="ChEBI" id="CHEBI:57972"/>
        <dbReference type="ChEBI" id="CHEBI:64428"/>
        <dbReference type="EC" id="2.8.1.7"/>
    </reaction>
</comment>
<dbReference type="InterPro" id="IPR020578">
    <property type="entry name" value="Aminotrans_V_PyrdxlP_BS"/>
</dbReference>
<comment type="similarity">
    <text evidence="2">Belongs to the class-V pyridoxal-phosphate-dependent aminotransferase family. NifS/IscS subfamily.</text>
</comment>
<dbReference type="RefSeq" id="WP_048514617.1">
    <property type="nucleotide sequence ID" value="NZ_FUXD01000002.1"/>
</dbReference>
<evidence type="ECO:0000313" key="13">
    <source>
        <dbReference type="Proteomes" id="UP000036503"/>
    </source>
</evidence>
<dbReference type="GO" id="GO:0046872">
    <property type="term" value="F:metal ion binding"/>
    <property type="evidence" value="ECO:0007669"/>
    <property type="project" value="UniProtKB-KW"/>
</dbReference>
<dbReference type="InterPro" id="IPR000192">
    <property type="entry name" value="Aminotrans_V_dom"/>
</dbReference>
<evidence type="ECO:0000256" key="9">
    <source>
        <dbReference type="ARBA" id="ARBA00050776"/>
    </source>
</evidence>
<dbReference type="GO" id="GO:0031071">
    <property type="term" value="F:cysteine desulfurase activity"/>
    <property type="evidence" value="ECO:0007669"/>
    <property type="project" value="UniProtKB-EC"/>
</dbReference>
<dbReference type="PANTHER" id="PTHR11601">
    <property type="entry name" value="CYSTEINE DESULFURYLASE FAMILY MEMBER"/>
    <property type="match status" value="1"/>
</dbReference>
<dbReference type="PANTHER" id="PTHR11601:SF34">
    <property type="entry name" value="CYSTEINE DESULFURASE"/>
    <property type="match status" value="1"/>
</dbReference>
<dbReference type="NCBIfam" id="NF002806">
    <property type="entry name" value="PRK02948.1"/>
    <property type="match status" value="1"/>
</dbReference>
<evidence type="ECO:0000256" key="7">
    <source>
        <dbReference type="ARBA" id="ARBA00023004"/>
    </source>
</evidence>
<evidence type="ECO:0000256" key="8">
    <source>
        <dbReference type="ARBA" id="ARBA00023014"/>
    </source>
</evidence>
<name>A0A0J6WVC3_9FIRM</name>
<dbReference type="PROSITE" id="PS00595">
    <property type="entry name" value="AA_TRANSFER_CLASS_5"/>
    <property type="match status" value="1"/>
</dbReference>
<dbReference type="EMBL" id="LEKT01000031">
    <property type="protein sequence ID" value="KMO86153.1"/>
    <property type="molecule type" value="Genomic_DNA"/>
</dbReference>
<dbReference type="Pfam" id="PF00266">
    <property type="entry name" value="Aminotran_5"/>
    <property type="match status" value="1"/>
</dbReference>
<keyword evidence="4" id="KW-0808">Transferase</keyword>
<keyword evidence="7" id="KW-0408">Iron</keyword>
<dbReference type="Gene3D" id="3.40.640.10">
    <property type="entry name" value="Type I PLP-dependent aspartate aminotransferase-like (Major domain)"/>
    <property type="match status" value="1"/>
</dbReference>
<comment type="caution">
    <text evidence="12">The sequence shown here is derived from an EMBL/GenBank/DDBJ whole genome shotgun (WGS) entry which is preliminary data.</text>
</comment>
<evidence type="ECO:0000256" key="10">
    <source>
        <dbReference type="RuleBase" id="RU004504"/>
    </source>
</evidence>
<evidence type="ECO:0000259" key="11">
    <source>
        <dbReference type="Pfam" id="PF00266"/>
    </source>
</evidence>
<dbReference type="Gene3D" id="3.90.1150.10">
    <property type="entry name" value="Aspartate Aminotransferase, domain 1"/>
    <property type="match status" value="1"/>
</dbReference>
<dbReference type="PIRSF" id="PIRSF005572">
    <property type="entry name" value="NifS"/>
    <property type="match status" value="1"/>
</dbReference>
<dbReference type="InParanoid" id="A0A0J6WVC3"/>
<keyword evidence="8" id="KW-0411">Iron-sulfur</keyword>
<dbReference type="SUPFAM" id="SSF53383">
    <property type="entry name" value="PLP-dependent transferases"/>
    <property type="match status" value="1"/>
</dbReference>
<dbReference type="InterPro" id="IPR015422">
    <property type="entry name" value="PyrdxlP-dep_Trfase_small"/>
</dbReference>
<protein>
    <recommendedName>
        <fullName evidence="3">cysteine desulfurase</fullName>
        <ecNumber evidence="3">2.8.1.7</ecNumber>
    </recommendedName>
</protein>
<evidence type="ECO:0000313" key="12">
    <source>
        <dbReference type="EMBL" id="KMO86153.1"/>
    </source>
</evidence>
<proteinExistence type="inferred from homology"/>
<dbReference type="STRING" id="39029.BSR42_10905"/>
<dbReference type="PATRIC" id="fig|1122219.3.peg.1730"/>
<feature type="domain" description="Aminotransferase class V" evidence="11">
    <location>
        <begin position="4"/>
        <end position="365"/>
    </location>
</feature>
<reference evidence="12 13" key="1">
    <citation type="submission" date="2015-06" db="EMBL/GenBank/DDBJ databases">
        <title>Draft genome sequence of beer spoilage bacterium Megasphaera cerevisiae type strain 20462.</title>
        <authorList>
            <person name="Kutumbaka K."/>
            <person name="Pasmowitz J."/>
            <person name="Mategko J."/>
            <person name="Reyes D."/>
            <person name="Friedrich A."/>
            <person name="Han S."/>
            <person name="Martens-Habbena W."/>
            <person name="Neal-McKinney J."/>
            <person name="Janagama H.K."/>
            <person name="Nadala C."/>
            <person name="Samadpour M."/>
        </authorList>
    </citation>
    <scope>NUCLEOTIDE SEQUENCE [LARGE SCALE GENOMIC DNA]</scope>
    <source>
        <strain evidence="12 13">DSM 20462</strain>
    </source>
</reference>
<gene>
    <name evidence="12" type="ORF">AB840_09560</name>
</gene>
<comment type="cofactor">
    <cofactor evidence="1 10">
        <name>pyridoxal 5'-phosphate</name>
        <dbReference type="ChEBI" id="CHEBI:597326"/>
    </cofactor>
</comment>
<dbReference type="InterPro" id="IPR015424">
    <property type="entry name" value="PyrdxlP-dep_Trfase"/>
</dbReference>
<evidence type="ECO:0000256" key="6">
    <source>
        <dbReference type="ARBA" id="ARBA00022898"/>
    </source>
</evidence>
<evidence type="ECO:0000256" key="2">
    <source>
        <dbReference type="ARBA" id="ARBA00006490"/>
    </source>
</evidence>
<dbReference type="AlphaFoldDB" id="A0A0J6WVC3"/>
<dbReference type="InterPro" id="IPR015421">
    <property type="entry name" value="PyrdxlP-dep_Trfase_major"/>
</dbReference>
<dbReference type="FunCoup" id="A0A0J6WVC3">
    <property type="interactions" value="428"/>
</dbReference>
<evidence type="ECO:0000256" key="1">
    <source>
        <dbReference type="ARBA" id="ARBA00001933"/>
    </source>
</evidence>
<dbReference type="FunFam" id="3.40.640.10:FF:000084">
    <property type="entry name" value="IscS-like cysteine desulfurase"/>
    <property type="match status" value="1"/>
</dbReference>
<accession>A0A0J6WVC3</accession>
<keyword evidence="5" id="KW-0479">Metal-binding</keyword>
<organism evidence="12 13">
    <name type="scientific">Megasphaera cerevisiae DSM 20462</name>
    <dbReference type="NCBI Taxonomy" id="1122219"/>
    <lineage>
        <taxon>Bacteria</taxon>
        <taxon>Bacillati</taxon>
        <taxon>Bacillota</taxon>
        <taxon>Negativicutes</taxon>
        <taxon>Veillonellales</taxon>
        <taxon>Veillonellaceae</taxon>
        <taxon>Megasphaera</taxon>
    </lineage>
</organism>
<dbReference type="Gene3D" id="1.10.260.50">
    <property type="match status" value="1"/>
</dbReference>
<evidence type="ECO:0000256" key="5">
    <source>
        <dbReference type="ARBA" id="ARBA00022723"/>
    </source>
</evidence>
<keyword evidence="13" id="KW-1185">Reference proteome</keyword>
<sequence length="385" mass="41849">MERIYLDNAAATPIDQRVLYAMLPFLTTQYGNPSSLHYFGQQARAAVHKARAQVAHSLGVQAQNIVFTSGGTEADNLAIRGYLQANHPDGGHIITTAVEHHAVLNTFQEMAYKGYNVTFLPVDENGRVDVADVQKAIRQDTILISVMYANNETGTVQPVKEIGMTAHKAGVMFHVDAVQAFGYIPIRPLADHIDLLTLCGHKIYGPKGVGALYVRQGLKVAPEAYGGSQEHHLRAGTENVAGIVGLGAASAILEEERQARCEQAAALKHFFYEHLIQHDARFRLNGSMTAALPNIINFSIRDADGSVILIALDMKGLAVSAGAACESGAVEPSHVLSAMHVHEPWLRSSIRVSFGKENTREDIEKAVHIIKAMLDLTGSKEDHHE</sequence>
<evidence type="ECO:0000256" key="3">
    <source>
        <dbReference type="ARBA" id="ARBA00012239"/>
    </source>
</evidence>
<dbReference type="InterPro" id="IPR016454">
    <property type="entry name" value="Cysteine_dSase"/>
</dbReference>
<evidence type="ECO:0000256" key="4">
    <source>
        <dbReference type="ARBA" id="ARBA00022679"/>
    </source>
</evidence>
<dbReference type="Proteomes" id="UP000036503">
    <property type="component" value="Unassembled WGS sequence"/>
</dbReference>